<organism evidence="1 2">
    <name type="scientific">Lipingzhangella halophila</name>
    <dbReference type="NCBI Taxonomy" id="1783352"/>
    <lineage>
        <taxon>Bacteria</taxon>
        <taxon>Bacillati</taxon>
        <taxon>Actinomycetota</taxon>
        <taxon>Actinomycetes</taxon>
        <taxon>Streptosporangiales</taxon>
        <taxon>Nocardiopsidaceae</taxon>
        <taxon>Lipingzhangella</taxon>
    </lineage>
</organism>
<name>A0A7W7W630_9ACTN</name>
<evidence type="ECO:0000313" key="1">
    <source>
        <dbReference type="EMBL" id="MBB4935311.1"/>
    </source>
</evidence>
<accession>A0A7W7W630</accession>
<reference evidence="1 2" key="1">
    <citation type="submission" date="2020-08" db="EMBL/GenBank/DDBJ databases">
        <title>Sequencing the genomes of 1000 actinobacteria strains.</title>
        <authorList>
            <person name="Klenk H.-P."/>
        </authorList>
    </citation>
    <scope>NUCLEOTIDE SEQUENCE [LARGE SCALE GENOMIC DNA]</scope>
    <source>
        <strain evidence="1 2">DSM 102030</strain>
    </source>
</reference>
<protein>
    <submittedName>
        <fullName evidence="1">Uncharacterized protein</fullName>
    </submittedName>
</protein>
<dbReference type="RefSeq" id="WP_184585059.1">
    <property type="nucleotide sequence ID" value="NZ_JACHJT010000002.1"/>
</dbReference>
<dbReference type="EMBL" id="JACHJT010000002">
    <property type="protein sequence ID" value="MBB4935311.1"/>
    <property type="molecule type" value="Genomic_DNA"/>
</dbReference>
<proteinExistence type="predicted"/>
<dbReference type="AlphaFoldDB" id="A0A7W7W630"/>
<sequence length="125" mass="13840">MADWHWEHDPDDLLDALPPEAVDAVERLAREIAVRESMVYPEGASFTGATPGLRVQEEGRLMLTYLTDVRGERAVVVQVTWLGWNQLPEALDTASSVERRAPVFPGPHAVVMGGRPRPRSRLVSG</sequence>
<comment type="caution">
    <text evidence="1">The sequence shown here is derived from an EMBL/GenBank/DDBJ whole genome shotgun (WGS) entry which is preliminary data.</text>
</comment>
<keyword evidence="2" id="KW-1185">Reference proteome</keyword>
<dbReference type="Proteomes" id="UP000523007">
    <property type="component" value="Unassembled WGS sequence"/>
</dbReference>
<gene>
    <name evidence="1" type="ORF">F4561_006205</name>
</gene>
<evidence type="ECO:0000313" key="2">
    <source>
        <dbReference type="Proteomes" id="UP000523007"/>
    </source>
</evidence>